<name>A0A210R393_MIZYE</name>
<dbReference type="PANTHER" id="PTHR18945">
    <property type="entry name" value="NEUROTRANSMITTER GATED ION CHANNEL"/>
    <property type="match status" value="1"/>
</dbReference>
<evidence type="ECO:0000259" key="3">
    <source>
        <dbReference type="Pfam" id="PF02931"/>
    </source>
</evidence>
<evidence type="ECO:0000313" key="4">
    <source>
        <dbReference type="EMBL" id="OWF55523.1"/>
    </source>
</evidence>
<dbReference type="AlphaFoldDB" id="A0A210R393"/>
<dbReference type="Gene3D" id="2.70.170.10">
    <property type="entry name" value="Neurotransmitter-gated ion-channel ligand-binding domain"/>
    <property type="match status" value="1"/>
</dbReference>
<dbReference type="EMBL" id="NEDP02000656">
    <property type="protein sequence ID" value="OWF55523.1"/>
    <property type="molecule type" value="Genomic_DNA"/>
</dbReference>
<dbReference type="STRING" id="6573.A0A210R393"/>
<protein>
    <submittedName>
        <fullName evidence="4">Neuronal acetylcholine receptor subunit alpha-9</fullName>
    </submittedName>
</protein>
<feature type="transmembrane region" description="Helical" evidence="1">
    <location>
        <begin position="241"/>
        <end position="262"/>
    </location>
</feature>
<accession>A0A210R393</accession>
<organism evidence="4 5">
    <name type="scientific">Mizuhopecten yessoensis</name>
    <name type="common">Japanese scallop</name>
    <name type="synonym">Patinopecten yessoensis</name>
    <dbReference type="NCBI Taxonomy" id="6573"/>
    <lineage>
        <taxon>Eukaryota</taxon>
        <taxon>Metazoa</taxon>
        <taxon>Spiralia</taxon>
        <taxon>Lophotrochozoa</taxon>
        <taxon>Mollusca</taxon>
        <taxon>Bivalvia</taxon>
        <taxon>Autobranchia</taxon>
        <taxon>Pteriomorphia</taxon>
        <taxon>Pectinida</taxon>
        <taxon>Pectinoidea</taxon>
        <taxon>Pectinidae</taxon>
        <taxon>Mizuhopecten</taxon>
    </lineage>
</organism>
<feature type="chain" id="PRO_5013301493" evidence="2">
    <location>
        <begin position="37"/>
        <end position="316"/>
    </location>
</feature>
<dbReference type="OrthoDB" id="5975154at2759"/>
<reference evidence="4 5" key="1">
    <citation type="journal article" date="2017" name="Nat. Ecol. Evol.">
        <title>Scallop genome provides insights into evolution of bilaterian karyotype and development.</title>
        <authorList>
            <person name="Wang S."/>
            <person name="Zhang J."/>
            <person name="Jiao W."/>
            <person name="Li J."/>
            <person name="Xun X."/>
            <person name="Sun Y."/>
            <person name="Guo X."/>
            <person name="Huan P."/>
            <person name="Dong B."/>
            <person name="Zhang L."/>
            <person name="Hu X."/>
            <person name="Sun X."/>
            <person name="Wang J."/>
            <person name="Zhao C."/>
            <person name="Wang Y."/>
            <person name="Wang D."/>
            <person name="Huang X."/>
            <person name="Wang R."/>
            <person name="Lv J."/>
            <person name="Li Y."/>
            <person name="Zhang Z."/>
            <person name="Liu B."/>
            <person name="Lu W."/>
            <person name="Hui Y."/>
            <person name="Liang J."/>
            <person name="Zhou Z."/>
            <person name="Hou R."/>
            <person name="Li X."/>
            <person name="Liu Y."/>
            <person name="Li H."/>
            <person name="Ning X."/>
            <person name="Lin Y."/>
            <person name="Zhao L."/>
            <person name="Xing Q."/>
            <person name="Dou J."/>
            <person name="Li Y."/>
            <person name="Mao J."/>
            <person name="Guo H."/>
            <person name="Dou H."/>
            <person name="Li T."/>
            <person name="Mu C."/>
            <person name="Jiang W."/>
            <person name="Fu Q."/>
            <person name="Fu X."/>
            <person name="Miao Y."/>
            <person name="Liu J."/>
            <person name="Yu Q."/>
            <person name="Li R."/>
            <person name="Liao H."/>
            <person name="Li X."/>
            <person name="Kong Y."/>
            <person name="Jiang Z."/>
            <person name="Chourrout D."/>
            <person name="Li R."/>
            <person name="Bao Z."/>
        </authorList>
    </citation>
    <scope>NUCLEOTIDE SEQUENCE [LARGE SCALE GENOMIC DNA]</scope>
    <source>
        <strain evidence="4 5">PY_sf001</strain>
    </source>
</reference>
<gene>
    <name evidence="4" type="ORF">KP79_PYT23117</name>
</gene>
<keyword evidence="1" id="KW-1133">Transmembrane helix</keyword>
<feature type="signal peptide" evidence="2">
    <location>
        <begin position="1"/>
        <end position="36"/>
    </location>
</feature>
<dbReference type="InterPro" id="IPR036734">
    <property type="entry name" value="Neur_chan_lig-bd_sf"/>
</dbReference>
<dbReference type="Pfam" id="PF02931">
    <property type="entry name" value="Neur_chan_LBD"/>
    <property type="match status" value="1"/>
</dbReference>
<feature type="domain" description="Neurotransmitter-gated ion-channel ligand-binding" evidence="3">
    <location>
        <begin position="44"/>
        <end position="223"/>
    </location>
</feature>
<dbReference type="GO" id="GO:0016020">
    <property type="term" value="C:membrane"/>
    <property type="evidence" value="ECO:0007669"/>
    <property type="project" value="InterPro"/>
</dbReference>
<dbReference type="SUPFAM" id="SSF63712">
    <property type="entry name" value="Nicotinic receptor ligand binding domain-like"/>
    <property type="match status" value="1"/>
</dbReference>
<keyword evidence="1" id="KW-0812">Transmembrane</keyword>
<keyword evidence="4" id="KW-0675">Receptor</keyword>
<keyword evidence="5" id="KW-1185">Reference proteome</keyword>
<comment type="caution">
    <text evidence="4">The sequence shown here is derived from an EMBL/GenBank/DDBJ whole genome shotgun (WGS) entry which is preliminary data.</text>
</comment>
<dbReference type="CDD" id="cd18989">
    <property type="entry name" value="LGIC_ECD_cation"/>
    <property type="match status" value="1"/>
</dbReference>
<sequence length="316" mass="35197">MCIGIEPNGTKNSNMELTLLCIVIMFIMLNVNVVTAETMADVSSLYTHLLTGYDARVRPTADDQHQAINMTLTFSLNFIKTVDVTTGEFTVMGSVTTQWNDPRMAWTPSMRGGAYSITLPRHTVWTPEFTVIKSFDTSDSLGHPKYNVQFVYDGTAVWTFDDKLRAVCNYDVSDYPFDVQTCAVALSPVGMTSSQLRLIIATSTADVTDLVESDAWEYVSSSVTVVDIEVQLPPNTYPIPKVSICITVVLLVSSVICILTILNRRFNTRCQREHGPKHPKHTWTYEVTDEEKHTNVTVLPSKEATEGSKCEANCDL</sequence>
<proteinExistence type="predicted"/>
<keyword evidence="2" id="KW-0732">Signal</keyword>
<dbReference type="Proteomes" id="UP000242188">
    <property type="component" value="Unassembled WGS sequence"/>
</dbReference>
<evidence type="ECO:0000256" key="1">
    <source>
        <dbReference type="SAM" id="Phobius"/>
    </source>
</evidence>
<evidence type="ECO:0000256" key="2">
    <source>
        <dbReference type="SAM" id="SignalP"/>
    </source>
</evidence>
<evidence type="ECO:0000313" key="5">
    <source>
        <dbReference type="Proteomes" id="UP000242188"/>
    </source>
</evidence>
<dbReference type="GO" id="GO:0005230">
    <property type="term" value="F:extracellular ligand-gated monoatomic ion channel activity"/>
    <property type="evidence" value="ECO:0007669"/>
    <property type="project" value="InterPro"/>
</dbReference>
<dbReference type="InterPro" id="IPR006201">
    <property type="entry name" value="Neur_channel"/>
</dbReference>
<dbReference type="InterPro" id="IPR006202">
    <property type="entry name" value="Neur_chan_lig-bd"/>
</dbReference>
<dbReference type="GO" id="GO:0004888">
    <property type="term" value="F:transmembrane signaling receptor activity"/>
    <property type="evidence" value="ECO:0007669"/>
    <property type="project" value="InterPro"/>
</dbReference>
<keyword evidence="1" id="KW-0472">Membrane</keyword>